<dbReference type="InterPro" id="IPR039261">
    <property type="entry name" value="FNR_nucleotide-bd"/>
</dbReference>
<dbReference type="SUPFAM" id="SSF63380">
    <property type="entry name" value="Riboflavin synthase domain-like"/>
    <property type="match status" value="1"/>
</dbReference>
<dbReference type="Proteomes" id="UP001186452">
    <property type="component" value="Unassembled WGS sequence"/>
</dbReference>
<protein>
    <submittedName>
        <fullName evidence="3">Siderophore-interacting protein</fullName>
    </submittedName>
</protein>
<dbReference type="InterPro" id="IPR007037">
    <property type="entry name" value="SIP_rossman_dom"/>
</dbReference>
<dbReference type="CDD" id="cd06193">
    <property type="entry name" value="siderophore_interacting"/>
    <property type="match status" value="1"/>
</dbReference>
<comment type="caution">
    <text evidence="3">The sequence shown here is derived from an EMBL/GenBank/DDBJ whole genome shotgun (WGS) entry which is preliminary data.</text>
</comment>
<dbReference type="PROSITE" id="PS51384">
    <property type="entry name" value="FAD_FR"/>
    <property type="match status" value="1"/>
</dbReference>
<name>A0ABU3ZCJ7_9GAMM</name>
<sequence>MSPKQLSVVGNELITPNMIRLTLGGEGSHHFSQESVGQYVKFLFAADGSTDISALPEGQRPMMRTFTVSGYQAGSEGGDGTITIDIAKHELAEVDGEMTPDIGGYASRWALKAQVGDPISLVGPRPIQAMPVEAERFLLVADMTAQTALQGKLALLPESAKGYVVLDVPTEADVQPLTLPEGVELVVNISAESALSDCVKALALDTDCLSVWCACEFSEMRAIRSYITSDKAVDRKMCYFSSYWKQGVTEDGHKVLKKQDAETEAQG</sequence>
<reference evidence="3 4" key="1">
    <citation type="submission" date="2023-10" db="EMBL/GenBank/DDBJ databases">
        <title>Marine bacteria isolated from horseshoe crab.</title>
        <authorList>
            <person name="Cheng T.H."/>
        </authorList>
    </citation>
    <scope>NUCLEOTIDE SEQUENCE [LARGE SCALE GENOMIC DNA]</scope>
    <source>
        <strain evidence="3 4">HSC6</strain>
    </source>
</reference>
<dbReference type="PANTHER" id="PTHR30157:SF0">
    <property type="entry name" value="NADPH-DEPENDENT FERRIC-CHELATE REDUCTASE"/>
    <property type="match status" value="1"/>
</dbReference>
<evidence type="ECO:0000256" key="1">
    <source>
        <dbReference type="ARBA" id="ARBA00035644"/>
    </source>
</evidence>
<dbReference type="Pfam" id="PF08021">
    <property type="entry name" value="FAD_binding_9"/>
    <property type="match status" value="1"/>
</dbReference>
<dbReference type="Gene3D" id="2.40.30.10">
    <property type="entry name" value="Translation factors"/>
    <property type="match status" value="1"/>
</dbReference>
<keyword evidence="4" id="KW-1185">Reference proteome</keyword>
<dbReference type="InterPro" id="IPR013113">
    <property type="entry name" value="SIP_FAD-bd"/>
</dbReference>
<dbReference type="Gene3D" id="3.40.50.80">
    <property type="entry name" value="Nucleotide-binding domain of ferredoxin-NADP reductase (FNR) module"/>
    <property type="match status" value="1"/>
</dbReference>
<dbReference type="InterPro" id="IPR039374">
    <property type="entry name" value="SIP_fam"/>
</dbReference>
<dbReference type="EMBL" id="JAWJZI010000001">
    <property type="protein sequence ID" value="MDV5167840.1"/>
    <property type="molecule type" value="Genomic_DNA"/>
</dbReference>
<evidence type="ECO:0000259" key="2">
    <source>
        <dbReference type="PROSITE" id="PS51384"/>
    </source>
</evidence>
<dbReference type="InterPro" id="IPR017938">
    <property type="entry name" value="Riboflavin_synthase-like_b-brl"/>
</dbReference>
<dbReference type="InterPro" id="IPR017927">
    <property type="entry name" value="FAD-bd_FR_type"/>
</dbReference>
<organism evidence="3 4">
    <name type="scientific">Photobacterium rosenbergii</name>
    <dbReference type="NCBI Taxonomy" id="294936"/>
    <lineage>
        <taxon>Bacteria</taxon>
        <taxon>Pseudomonadati</taxon>
        <taxon>Pseudomonadota</taxon>
        <taxon>Gammaproteobacteria</taxon>
        <taxon>Vibrionales</taxon>
        <taxon>Vibrionaceae</taxon>
        <taxon>Photobacterium</taxon>
    </lineage>
</organism>
<gene>
    <name evidence="3" type="ORF">R2X38_02355</name>
</gene>
<proteinExistence type="inferred from homology"/>
<dbReference type="Pfam" id="PF04954">
    <property type="entry name" value="SIP"/>
    <property type="match status" value="1"/>
</dbReference>
<accession>A0ABU3ZCJ7</accession>
<evidence type="ECO:0000313" key="4">
    <source>
        <dbReference type="Proteomes" id="UP001186452"/>
    </source>
</evidence>
<dbReference type="PANTHER" id="PTHR30157">
    <property type="entry name" value="FERRIC REDUCTASE, NADPH-DEPENDENT"/>
    <property type="match status" value="1"/>
</dbReference>
<evidence type="ECO:0000313" key="3">
    <source>
        <dbReference type="EMBL" id="MDV5167840.1"/>
    </source>
</evidence>
<comment type="similarity">
    <text evidence="1">Belongs to the SIP oxidoreductase family.</text>
</comment>
<feature type="domain" description="FAD-binding FR-type" evidence="2">
    <location>
        <begin position="1"/>
        <end position="131"/>
    </location>
</feature>